<dbReference type="SUPFAM" id="SSF54909">
    <property type="entry name" value="Dimeric alpha+beta barrel"/>
    <property type="match status" value="1"/>
</dbReference>
<dbReference type="PANTHER" id="PTHR39169">
    <property type="match status" value="1"/>
</dbReference>
<sequence length="99" mass="11468">MKLLQIDFKMKGPWGKEMSMAFEGLAKDIAAEEHLIWKIWTENEATEEAGGIYLWQNEEALDRYVIKHIARLNSFGITEINSKKFDVNIPLTEIDRGKL</sequence>
<evidence type="ECO:0008006" key="3">
    <source>
        <dbReference type="Google" id="ProtNLM"/>
    </source>
</evidence>
<dbReference type="EMBL" id="AP008230">
    <property type="protein sequence ID" value="BAE86574.1"/>
    <property type="molecule type" value="Genomic_DNA"/>
</dbReference>
<dbReference type="HOGENOM" id="CLU_179942_0_0_9"/>
<dbReference type="AlphaFoldDB" id="Q24N18"/>
<dbReference type="InterPro" id="IPR011008">
    <property type="entry name" value="Dimeric_a/b-barrel"/>
</dbReference>
<dbReference type="Proteomes" id="UP000001946">
    <property type="component" value="Chromosome"/>
</dbReference>
<dbReference type="NCBIfam" id="NF008333">
    <property type="entry name" value="PRK11118.1"/>
    <property type="match status" value="1"/>
</dbReference>
<dbReference type="InterPro" id="IPR014910">
    <property type="entry name" value="YdhR"/>
</dbReference>
<accession>Q24N18</accession>
<dbReference type="PANTHER" id="PTHR39169:SF1">
    <property type="entry name" value="MONOOXYGENASE YDHR-RELATED"/>
    <property type="match status" value="1"/>
</dbReference>
<dbReference type="Pfam" id="PF08803">
    <property type="entry name" value="ydhR"/>
    <property type="match status" value="1"/>
</dbReference>
<evidence type="ECO:0000313" key="1">
    <source>
        <dbReference type="EMBL" id="BAE86574.1"/>
    </source>
</evidence>
<dbReference type="KEGG" id="dsy:DSY4785"/>
<dbReference type="Gene3D" id="3.30.70.100">
    <property type="match status" value="1"/>
</dbReference>
<organism evidence="1 2">
    <name type="scientific">Desulfitobacterium hafniense (strain Y51)</name>
    <dbReference type="NCBI Taxonomy" id="138119"/>
    <lineage>
        <taxon>Bacteria</taxon>
        <taxon>Bacillati</taxon>
        <taxon>Bacillota</taxon>
        <taxon>Clostridia</taxon>
        <taxon>Eubacteriales</taxon>
        <taxon>Desulfitobacteriaceae</taxon>
        <taxon>Desulfitobacterium</taxon>
    </lineage>
</organism>
<dbReference type="RefSeq" id="WP_011462126.1">
    <property type="nucleotide sequence ID" value="NC_007907.1"/>
</dbReference>
<name>Q24N18_DESHY</name>
<evidence type="ECO:0000313" key="2">
    <source>
        <dbReference type="Proteomes" id="UP000001946"/>
    </source>
</evidence>
<protein>
    <recommendedName>
        <fullName evidence="3">Monooxygenase</fullName>
    </recommendedName>
</protein>
<keyword evidence="2" id="KW-1185">Reference proteome</keyword>
<dbReference type="eggNOG" id="ENOG5032SAI">
    <property type="taxonomic scope" value="Bacteria"/>
</dbReference>
<gene>
    <name evidence="1" type="ordered locus">DSY4785</name>
</gene>
<proteinExistence type="predicted"/>
<reference evidence="1 2" key="1">
    <citation type="journal article" date="2006" name="J. Bacteriol.">
        <title>Complete genome sequence of the dehalorespiring bacterium Desulfitobacterium hafniense Y51 and comparison with Dehalococcoides ethenogenes 195.</title>
        <authorList>
            <person name="Nonaka H."/>
            <person name="Keresztes G."/>
            <person name="Shinoda Y."/>
            <person name="Ikenaga Y."/>
            <person name="Abe M."/>
            <person name="Naito K."/>
            <person name="Inatomi K."/>
            <person name="Furukawa K."/>
            <person name="Inui M."/>
            <person name="Yukawa H."/>
        </authorList>
    </citation>
    <scope>NUCLEOTIDE SEQUENCE [LARGE SCALE GENOMIC DNA]</scope>
    <source>
        <strain evidence="1 2">Y51</strain>
    </source>
</reference>